<feature type="region of interest" description="Disordered" evidence="1">
    <location>
        <begin position="103"/>
        <end position="125"/>
    </location>
</feature>
<name>A0A2T0VAP8_9MICO</name>
<dbReference type="InterPro" id="IPR012348">
    <property type="entry name" value="RNR-like"/>
</dbReference>
<dbReference type="RefSeq" id="WP_106213578.1">
    <property type="nucleotide sequence ID" value="NZ_PVTL01000007.1"/>
</dbReference>
<dbReference type="Proteomes" id="UP000237983">
    <property type="component" value="Unassembled WGS sequence"/>
</dbReference>
<dbReference type="Gene3D" id="1.10.620.20">
    <property type="entry name" value="Ribonucleotide Reductase, subunit A"/>
    <property type="match status" value="1"/>
</dbReference>
<comment type="caution">
    <text evidence="2">The sequence shown here is derived from an EMBL/GenBank/DDBJ whole genome shotgun (WGS) entry which is preliminary data.</text>
</comment>
<organism evidence="2 3">
    <name type="scientific">Glaciihabitans tibetensis</name>
    <dbReference type="NCBI Taxonomy" id="1266600"/>
    <lineage>
        <taxon>Bacteria</taxon>
        <taxon>Bacillati</taxon>
        <taxon>Actinomycetota</taxon>
        <taxon>Actinomycetes</taxon>
        <taxon>Micrococcales</taxon>
        <taxon>Microbacteriaceae</taxon>
        <taxon>Glaciihabitans</taxon>
    </lineage>
</organism>
<evidence type="ECO:0000313" key="3">
    <source>
        <dbReference type="Proteomes" id="UP000237983"/>
    </source>
</evidence>
<proteinExistence type="predicted"/>
<evidence type="ECO:0000313" key="2">
    <source>
        <dbReference type="EMBL" id="PRY67117.1"/>
    </source>
</evidence>
<dbReference type="EMBL" id="PVTL01000007">
    <property type="protein sequence ID" value="PRY67117.1"/>
    <property type="molecule type" value="Genomic_DNA"/>
</dbReference>
<gene>
    <name evidence="2" type="ORF">B0I08_10710</name>
</gene>
<protein>
    <submittedName>
        <fullName evidence="2">Uncharacterized protein</fullName>
    </submittedName>
</protein>
<feature type="compositionally biased region" description="Basic and acidic residues" evidence="1">
    <location>
        <begin position="113"/>
        <end position="125"/>
    </location>
</feature>
<keyword evidence="3" id="KW-1185">Reference proteome</keyword>
<dbReference type="OrthoDB" id="3721183at2"/>
<dbReference type="GO" id="GO:0016491">
    <property type="term" value="F:oxidoreductase activity"/>
    <property type="evidence" value="ECO:0007669"/>
    <property type="project" value="InterPro"/>
</dbReference>
<sequence>MTPQSPASLGARFDVREYARTARGNHRDELQLADYATAPLDPESLHAIRYYARLESATMEHLRNLLVTATHKDARVTAFLVTWAFEKFWIADALDAVLEANGRPRAQDEDEGETRHSRSEASERRGPIRRALAAIAQGVPIIALHMAMGLVDEWVMRAAYERLAARSESAALSSTVALILDVKKRHAAFFEDEAVRRLTDSARAVRQTRRTLPRIAWPIGSIDRAAIDRSFFESYVFGGDEGAARARDLGTQVSALPGMTRSIGDAVAQGLRP</sequence>
<reference evidence="2 3" key="1">
    <citation type="submission" date="2018-03" db="EMBL/GenBank/DDBJ databases">
        <title>Genomic Encyclopedia of Type Strains, Phase III (KMG-III): the genomes of soil and plant-associated and newly described type strains.</title>
        <authorList>
            <person name="Whitman W."/>
        </authorList>
    </citation>
    <scope>NUCLEOTIDE SEQUENCE [LARGE SCALE GENOMIC DNA]</scope>
    <source>
        <strain evidence="2 3">CGMCC 1.12484</strain>
    </source>
</reference>
<evidence type="ECO:0000256" key="1">
    <source>
        <dbReference type="SAM" id="MobiDB-lite"/>
    </source>
</evidence>
<dbReference type="AlphaFoldDB" id="A0A2T0VAP8"/>
<accession>A0A2T0VAP8</accession>